<evidence type="ECO:0000256" key="1">
    <source>
        <dbReference type="SAM" id="MobiDB-lite"/>
    </source>
</evidence>
<dbReference type="EMBL" id="CP037939">
    <property type="protein sequence ID" value="QBR47429.1"/>
    <property type="molecule type" value="Genomic_DNA"/>
</dbReference>
<dbReference type="Proteomes" id="UP000295756">
    <property type="component" value="Chromosome"/>
</dbReference>
<evidence type="ECO:0000313" key="3">
    <source>
        <dbReference type="Proteomes" id="UP000295756"/>
    </source>
</evidence>
<feature type="region of interest" description="Disordered" evidence="1">
    <location>
        <begin position="1"/>
        <end position="21"/>
    </location>
</feature>
<protein>
    <submittedName>
        <fullName evidence="2">Uncharacterized protein</fullName>
    </submittedName>
</protein>
<name>A0ABX5SLX6_9LACO</name>
<sequence length="75" mass="8728">MMEFVNSRVSRKLSRKSGGTARKRPDVMYFGIGDCGRAVFCRKGIFKKYIYGLLIRLILSRIDYKKYQPVVGNKF</sequence>
<reference evidence="2 3" key="1">
    <citation type="submission" date="2019-03" db="EMBL/GenBank/DDBJ databases">
        <title>Complete Genome Sequence of Leuconostoc kimchii strain NKJ218 Isolated from Homemade Kimchi.</title>
        <authorList>
            <person name="Jung J.Y."/>
            <person name="Jin H.M."/>
            <person name="Jung J.-W."/>
            <person name="Lee S.-Y."/>
            <person name="Ryu B.-G."/>
            <person name="Han S.-S."/>
            <person name="Kang H.K."/>
            <person name="Choi H.W."/>
            <person name="Chung E.J."/>
            <person name="Choi K.-M."/>
        </authorList>
    </citation>
    <scope>NUCLEOTIDE SEQUENCE [LARGE SCALE GENOMIC DNA]</scope>
    <source>
        <strain evidence="2 3">NKJ218</strain>
    </source>
</reference>
<gene>
    <name evidence="2" type="ORF">EW139_04580</name>
</gene>
<keyword evidence="3" id="KW-1185">Reference proteome</keyword>
<evidence type="ECO:0000313" key="2">
    <source>
        <dbReference type="EMBL" id="QBR47429.1"/>
    </source>
</evidence>
<organism evidence="2 3">
    <name type="scientific">Leuconostoc kimchii</name>
    <dbReference type="NCBI Taxonomy" id="136609"/>
    <lineage>
        <taxon>Bacteria</taxon>
        <taxon>Bacillati</taxon>
        <taxon>Bacillota</taxon>
        <taxon>Bacilli</taxon>
        <taxon>Lactobacillales</taxon>
        <taxon>Lactobacillaceae</taxon>
        <taxon>Leuconostoc</taxon>
    </lineage>
</organism>
<proteinExistence type="predicted"/>
<accession>A0ABX5SLX6</accession>